<evidence type="ECO:0000313" key="1">
    <source>
        <dbReference type="EMBL" id="PWN53926.1"/>
    </source>
</evidence>
<organism evidence="1 2">
    <name type="scientific">Violaceomyces palustris</name>
    <dbReference type="NCBI Taxonomy" id="1673888"/>
    <lineage>
        <taxon>Eukaryota</taxon>
        <taxon>Fungi</taxon>
        <taxon>Dikarya</taxon>
        <taxon>Basidiomycota</taxon>
        <taxon>Ustilaginomycotina</taxon>
        <taxon>Ustilaginomycetes</taxon>
        <taxon>Violaceomycetales</taxon>
        <taxon>Violaceomycetaceae</taxon>
        <taxon>Violaceomyces</taxon>
    </lineage>
</organism>
<accession>A0ACD0P7I4</accession>
<proteinExistence type="predicted"/>
<name>A0ACD0P7I4_9BASI</name>
<dbReference type="EMBL" id="KZ819704">
    <property type="protein sequence ID" value="PWN53926.1"/>
    <property type="molecule type" value="Genomic_DNA"/>
</dbReference>
<evidence type="ECO:0000313" key="2">
    <source>
        <dbReference type="Proteomes" id="UP000245626"/>
    </source>
</evidence>
<keyword evidence="2" id="KW-1185">Reference proteome</keyword>
<dbReference type="Proteomes" id="UP000245626">
    <property type="component" value="Unassembled WGS sequence"/>
</dbReference>
<sequence>MHFSILPTFTALAVAVSLVVSAPIPDSIVVKVKNLTPEDTVFDRSRNVFYQSNLWKGQISVWGTDNSHFNLLVPGVSSSGYGDQQMAGLSIDKRTNANRLYAVAKDAGAFRFDSTQSKNGACSFHAFNLPVSASSKPAWSVYFDKVQRQFEAKFGTRPFGPVDSAQDSAGNSYVVFALGIPAIAKISPDGKTVEAWYAETSNGSQRPGFTGVQYVPSSNKIVAYGGPRPLTSFDLNSPVATATPVKLNGDFGSLSGTEKLTMVPHNGRPVLVGTKAPLVYAFTSQDNWLTASFKTATRSEFNSNDLTVVTEANLNGAQQIYGGGAYFANGARGGRTDYPLYRIPISLLE</sequence>
<reference evidence="1 2" key="1">
    <citation type="journal article" date="2018" name="Mol. Biol. Evol.">
        <title>Broad Genomic Sampling Reveals a Smut Pathogenic Ancestry of the Fungal Clade Ustilaginomycotina.</title>
        <authorList>
            <person name="Kijpornyongpan T."/>
            <person name="Mondo S.J."/>
            <person name="Barry K."/>
            <person name="Sandor L."/>
            <person name="Lee J."/>
            <person name="Lipzen A."/>
            <person name="Pangilinan J."/>
            <person name="LaButti K."/>
            <person name="Hainaut M."/>
            <person name="Henrissat B."/>
            <person name="Grigoriev I.V."/>
            <person name="Spatafora J.W."/>
            <person name="Aime M.C."/>
        </authorList>
    </citation>
    <scope>NUCLEOTIDE SEQUENCE [LARGE SCALE GENOMIC DNA]</scope>
    <source>
        <strain evidence="1 2">SA 807</strain>
    </source>
</reference>
<protein>
    <submittedName>
        <fullName evidence="1">Major allergen Mal f 1</fullName>
    </submittedName>
</protein>
<gene>
    <name evidence="1" type="ORF">IE53DRAFT_383563</name>
</gene>